<dbReference type="Pfam" id="PF13738">
    <property type="entry name" value="Pyr_redox_3"/>
    <property type="match status" value="1"/>
</dbReference>
<comment type="caution">
    <text evidence="2">The sequence shown here is derived from an EMBL/GenBank/DDBJ whole genome shotgun (WGS) entry which is preliminary data.</text>
</comment>
<dbReference type="PANTHER" id="PTHR43539">
    <property type="entry name" value="FLAVIN-BINDING MONOOXYGENASE-LIKE PROTEIN (AFU_ORTHOLOGUE AFUA_4G09220)"/>
    <property type="match status" value="1"/>
</dbReference>
<organism evidence="2 3">
    <name type="scientific">Bacillus aerolatus</name>
    <dbReference type="NCBI Taxonomy" id="2653354"/>
    <lineage>
        <taxon>Bacteria</taxon>
        <taxon>Bacillati</taxon>
        <taxon>Bacillota</taxon>
        <taxon>Bacilli</taxon>
        <taxon>Bacillales</taxon>
        <taxon>Bacillaceae</taxon>
        <taxon>Bacillus</taxon>
    </lineage>
</organism>
<dbReference type="GO" id="GO:0050660">
    <property type="term" value="F:flavin adenine dinucleotide binding"/>
    <property type="evidence" value="ECO:0007669"/>
    <property type="project" value="TreeGrafter"/>
</dbReference>
<dbReference type="GO" id="GO:0004497">
    <property type="term" value="F:monooxygenase activity"/>
    <property type="evidence" value="ECO:0007669"/>
    <property type="project" value="UniProtKB-KW"/>
</dbReference>
<evidence type="ECO:0000313" key="3">
    <source>
        <dbReference type="Proteomes" id="UP000429595"/>
    </source>
</evidence>
<keyword evidence="1" id="KW-0560">Oxidoreductase</keyword>
<evidence type="ECO:0000313" key="2">
    <source>
        <dbReference type="EMBL" id="KAB7704371.1"/>
    </source>
</evidence>
<dbReference type="Gene3D" id="3.50.50.60">
    <property type="entry name" value="FAD/NAD(P)-binding domain"/>
    <property type="match status" value="1"/>
</dbReference>
<name>A0A6I1FBA2_9BACI</name>
<dbReference type="PRINTS" id="PR00368">
    <property type="entry name" value="FADPNR"/>
</dbReference>
<evidence type="ECO:0000256" key="1">
    <source>
        <dbReference type="ARBA" id="ARBA00023002"/>
    </source>
</evidence>
<dbReference type="SUPFAM" id="SSF51905">
    <property type="entry name" value="FAD/NAD(P)-binding domain"/>
    <property type="match status" value="2"/>
</dbReference>
<keyword evidence="2" id="KW-0503">Monooxygenase</keyword>
<dbReference type="InterPro" id="IPR050982">
    <property type="entry name" value="Auxin_biosynth/cation_transpt"/>
</dbReference>
<proteinExistence type="predicted"/>
<dbReference type="PANTHER" id="PTHR43539:SF78">
    <property type="entry name" value="FLAVIN-CONTAINING MONOOXYGENASE"/>
    <property type="match status" value="1"/>
</dbReference>
<gene>
    <name evidence="2" type="ORF">F9802_17615</name>
</gene>
<protein>
    <submittedName>
        <fullName evidence="2">SidA/IucD/PvdA family monooxygenase</fullName>
    </submittedName>
</protein>
<dbReference type="Proteomes" id="UP000429595">
    <property type="component" value="Unassembled WGS sequence"/>
</dbReference>
<dbReference type="EMBL" id="WEIO01000014">
    <property type="protein sequence ID" value="KAB7704371.1"/>
    <property type="molecule type" value="Genomic_DNA"/>
</dbReference>
<dbReference type="AlphaFoldDB" id="A0A6I1FBA2"/>
<accession>A0A6I1FBA2</accession>
<keyword evidence="3" id="KW-1185">Reference proteome</keyword>
<sequence length="350" mass="39451">MNESTYHTVVIGAGQAGLAMGYYLKQLKQPFLLLDRWQEIGEEWKRRYASLMLFTPRLYSSLPGLALPDDPQGLPTKDEIANYLKRYAENFQLPIQLQTGVTRVHKKNNDFYVETNRGEFKAANVVIATGPFQKPRIPDFAKNLSPNIVQLHSSQYKRPTDLQIGNVLVVGGGNSGAQIAVELSKERQTYLSVSQKMKFLPLKIGKKSVFWWLDKVGILKASHNSWIGRKVQAIGDTIFGSELKEAIGNGRITLKERTVHSNETVLQFKDKSILEAQNIIWATGFISDYSWLDIEGVLNDIGKPIHNRGKTSVPGLYFLGLPWQHRRGSALLQGVGDDAQYVMQHIQTRN</sequence>
<reference evidence="2 3" key="1">
    <citation type="submission" date="2019-10" db="EMBL/GenBank/DDBJ databases">
        <title>Bacillus aerolatum sp. nov., isolated from bioaerosol of sport playgrounds.</title>
        <authorList>
            <person name="Chen P."/>
            <person name="Zhang G."/>
        </authorList>
    </citation>
    <scope>NUCLEOTIDE SEQUENCE [LARGE SCALE GENOMIC DNA]</scope>
    <source>
        <strain evidence="2 3">CX253</strain>
    </source>
</reference>
<dbReference type="RefSeq" id="WP_152154315.1">
    <property type="nucleotide sequence ID" value="NZ_WEIO01000014.1"/>
</dbReference>
<dbReference type="InterPro" id="IPR036188">
    <property type="entry name" value="FAD/NAD-bd_sf"/>
</dbReference>